<dbReference type="RefSeq" id="WP_204031216.1">
    <property type="nucleotide sequence ID" value="NZ_BOOW01000042.1"/>
</dbReference>
<dbReference type="AlphaFoldDB" id="A0A919VFJ8"/>
<accession>A0A919VFJ8</accession>
<protein>
    <submittedName>
        <fullName evidence="2">Uncharacterized protein</fullName>
    </submittedName>
</protein>
<feature type="compositionally biased region" description="Basic residues" evidence="1">
    <location>
        <begin position="45"/>
        <end position="55"/>
    </location>
</feature>
<dbReference type="InterPro" id="IPR009057">
    <property type="entry name" value="Homeodomain-like_sf"/>
</dbReference>
<dbReference type="Gene3D" id="1.10.357.10">
    <property type="entry name" value="Tetracycline Repressor, domain 2"/>
    <property type="match status" value="1"/>
</dbReference>
<sequence length="55" mass="6273">MPRETLTKEQIIRTAIELLDEEGPEGLDMRSLGRRLGPAELPRPRQARAVRHGVR</sequence>
<evidence type="ECO:0000313" key="3">
    <source>
        <dbReference type="Proteomes" id="UP000606172"/>
    </source>
</evidence>
<organism evidence="2 3">
    <name type="scientific">Sinosporangium siamense</name>
    <dbReference type="NCBI Taxonomy" id="1367973"/>
    <lineage>
        <taxon>Bacteria</taxon>
        <taxon>Bacillati</taxon>
        <taxon>Actinomycetota</taxon>
        <taxon>Actinomycetes</taxon>
        <taxon>Streptosporangiales</taxon>
        <taxon>Streptosporangiaceae</taxon>
        <taxon>Sinosporangium</taxon>
    </lineage>
</organism>
<proteinExistence type="predicted"/>
<feature type="region of interest" description="Disordered" evidence="1">
    <location>
        <begin position="22"/>
        <end position="55"/>
    </location>
</feature>
<reference evidence="2" key="1">
    <citation type="submission" date="2021-01" db="EMBL/GenBank/DDBJ databases">
        <title>Whole genome shotgun sequence of Sinosporangium siamense NBRC 109515.</title>
        <authorList>
            <person name="Komaki H."/>
            <person name="Tamura T."/>
        </authorList>
    </citation>
    <scope>NUCLEOTIDE SEQUENCE</scope>
    <source>
        <strain evidence="2">NBRC 109515</strain>
    </source>
</reference>
<keyword evidence="3" id="KW-1185">Reference proteome</keyword>
<comment type="caution">
    <text evidence="2">The sequence shown here is derived from an EMBL/GenBank/DDBJ whole genome shotgun (WGS) entry which is preliminary data.</text>
</comment>
<dbReference type="EMBL" id="BOOW01000042">
    <property type="protein sequence ID" value="GII96199.1"/>
    <property type="molecule type" value="Genomic_DNA"/>
</dbReference>
<evidence type="ECO:0000256" key="1">
    <source>
        <dbReference type="SAM" id="MobiDB-lite"/>
    </source>
</evidence>
<name>A0A919VFJ8_9ACTN</name>
<dbReference type="Proteomes" id="UP000606172">
    <property type="component" value="Unassembled WGS sequence"/>
</dbReference>
<evidence type="ECO:0000313" key="2">
    <source>
        <dbReference type="EMBL" id="GII96199.1"/>
    </source>
</evidence>
<dbReference type="SUPFAM" id="SSF46689">
    <property type="entry name" value="Homeodomain-like"/>
    <property type="match status" value="1"/>
</dbReference>
<gene>
    <name evidence="2" type="ORF">Ssi02_64300</name>
</gene>